<dbReference type="AlphaFoldDB" id="A0A850HTN0"/>
<reference evidence="4 5" key="1">
    <citation type="journal article" date="2020" name="Cell Host Microbe">
        <title>Functional and Genomic Variation between Human-Derived Isolates of Lachnospiraceae Reveals Inter- and Intra-Species Diversity.</title>
        <authorList>
            <person name="Sorbara M.T."/>
            <person name="Littmann E.R."/>
            <person name="Fontana E."/>
            <person name="Moody T.U."/>
            <person name="Kohout C.E."/>
            <person name="Gjonbalaj M."/>
            <person name="Eaton V."/>
            <person name="Seok R."/>
            <person name="Leiner I.M."/>
            <person name="Pamer E.G."/>
        </authorList>
    </citation>
    <scope>NUCLEOTIDE SEQUENCE [LARGE SCALE GENOMIC DNA]</scope>
    <source>
        <strain evidence="3 4">MSK.17.11</strain>
        <strain evidence="2 5">MSK.17.38</strain>
    </source>
</reference>
<evidence type="ECO:0000313" key="5">
    <source>
        <dbReference type="Proteomes" id="UP000701680"/>
    </source>
</evidence>
<feature type="domain" description="Serine aminopeptidase S33" evidence="1">
    <location>
        <begin position="26"/>
        <end position="291"/>
    </location>
</feature>
<dbReference type="EMBL" id="JAAIUO010000006">
    <property type="protein sequence ID" value="NSK15130.1"/>
    <property type="molecule type" value="Genomic_DNA"/>
</dbReference>
<dbReference type="InterPro" id="IPR029058">
    <property type="entry name" value="AB_hydrolase_fold"/>
</dbReference>
<dbReference type="Proteomes" id="UP000701680">
    <property type="component" value="Unassembled WGS sequence"/>
</dbReference>
<proteinExistence type="predicted"/>
<evidence type="ECO:0000313" key="2">
    <source>
        <dbReference type="EMBL" id="NSK15130.1"/>
    </source>
</evidence>
<dbReference type="Pfam" id="PF12146">
    <property type="entry name" value="Hydrolase_4"/>
    <property type="match status" value="1"/>
</dbReference>
<dbReference type="InterPro" id="IPR051044">
    <property type="entry name" value="MAG_DAG_Lipase"/>
</dbReference>
<dbReference type="Gene3D" id="3.40.50.1820">
    <property type="entry name" value="alpha/beta hydrolase"/>
    <property type="match status" value="1"/>
</dbReference>
<keyword evidence="4" id="KW-1185">Reference proteome</keyword>
<dbReference type="PANTHER" id="PTHR11614">
    <property type="entry name" value="PHOSPHOLIPASE-RELATED"/>
    <property type="match status" value="1"/>
</dbReference>
<dbReference type="InterPro" id="IPR022742">
    <property type="entry name" value="Hydrolase_4"/>
</dbReference>
<gene>
    <name evidence="3" type="ORF">G5A66_09650</name>
    <name evidence="2" type="ORF">G5A75_09675</name>
</gene>
<protein>
    <submittedName>
        <fullName evidence="3">Alpha/beta hydrolase</fullName>
    </submittedName>
</protein>
<dbReference type="GO" id="GO:0016787">
    <property type="term" value="F:hydrolase activity"/>
    <property type="evidence" value="ECO:0007669"/>
    <property type="project" value="UniProtKB-KW"/>
</dbReference>
<dbReference type="RefSeq" id="WP_173814922.1">
    <property type="nucleotide sequence ID" value="NZ_JAAITX010000006.1"/>
</dbReference>
<keyword evidence="3" id="KW-0378">Hydrolase</keyword>
<dbReference type="SUPFAM" id="SSF53474">
    <property type="entry name" value="alpha/beta-Hydrolases"/>
    <property type="match status" value="1"/>
</dbReference>
<comment type="caution">
    <text evidence="3">The sequence shown here is derived from an EMBL/GenBank/DDBJ whole genome shotgun (WGS) entry which is preliminary data.</text>
</comment>
<sequence length="308" mass="35302">MKKDFYYPSSDGITTIHGIEWIPQKDVRAVLQISHGMVEFIDRYDRFASLLNAHGIYVVGNDHLGHGESVTCEDRHGYFAHPNGNECVIKDIDRLRKITEKKYPGLPYFMLGHSMGSFLIRQYMMLHGEGLQGVIVMGTGTQPAVKLFFAKLTCHILALFKGWNYRSKFVDNMAFASYNKRFEPARTPQDWLTKDEAIVDAYRAHPFCTFIFTLNGYYQMSRGISYVHKPKNIQKIPSALPILLVSGADDPVGDFGKGIQKAYDAFCQNGIKDVQVKLYENDRHEILNETDYMTVYEDIWTWIKGKLS</sequence>
<reference evidence="3" key="2">
    <citation type="submission" date="2020-02" db="EMBL/GenBank/DDBJ databases">
        <authorList>
            <person name="Littmann E."/>
            <person name="Sorbara M."/>
        </authorList>
    </citation>
    <scope>NUCLEOTIDE SEQUENCE</scope>
    <source>
        <strain evidence="3">MSK.17.11</strain>
        <strain evidence="2">MSK.17.38</strain>
    </source>
</reference>
<evidence type="ECO:0000313" key="3">
    <source>
        <dbReference type="EMBL" id="NVH58903.1"/>
    </source>
</evidence>
<evidence type="ECO:0000313" key="4">
    <source>
        <dbReference type="Proteomes" id="UP000528555"/>
    </source>
</evidence>
<name>A0A850HTN0_9FIRM</name>
<dbReference type="Proteomes" id="UP000528555">
    <property type="component" value="Unassembled WGS sequence"/>
</dbReference>
<dbReference type="EMBL" id="JAAITX010000006">
    <property type="protein sequence ID" value="NVH58903.1"/>
    <property type="molecule type" value="Genomic_DNA"/>
</dbReference>
<evidence type="ECO:0000259" key="1">
    <source>
        <dbReference type="Pfam" id="PF12146"/>
    </source>
</evidence>
<accession>A0A850HTN0</accession>
<organism evidence="3 4">
    <name type="scientific">Dorea phocaeensis</name>
    <dbReference type="NCBI Taxonomy" id="2040291"/>
    <lineage>
        <taxon>Bacteria</taxon>
        <taxon>Bacillati</taxon>
        <taxon>Bacillota</taxon>
        <taxon>Clostridia</taxon>
        <taxon>Lachnospirales</taxon>
        <taxon>Lachnospiraceae</taxon>
        <taxon>Dorea</taxon>
    </lineage>
</organism>